<sequence>MKIHDITRQLSPETFVWPGDPAVTYSQRVQDGYTVTGICMGSHSGTHIDAPLHVIPGGAGIEAVPLEAAVGPVLLRDVPPGPVPAGVFEGTSLLRVIIHSGWSADEPECYGYLQEEDARTLVEAGIIAIGTDAPSIEAPEGDGAVHRILLAAGVVIIELLDPGDLPGGEYMMVALPISCKGLDGSPARVILIEDMVS</sequence>
<gene>
    <name evidence="1" type="ORF">RJ53_03910</name>
</gene>
<dbReference type="EMBL" id="JWHL01000004">
    <property type="protein sequence ID" value="MBR1368696.1"/>
    <property type="molecule type" value="Genomic_DNA"/>
</dbReference>
<protein>
    <recommendedName>
        <fullName evidence="3">Kynurenine formamidase</fullName>
    </recommendedName>
</protein>
<name>A0A8J8B4F5_9EURY</name>
<dbReference type="AlphaFoldDB" id="A0A8J8B4F5"/>
<evidence type="ECO:0000313" key="1">
    <source>
        <dbReference type="EMBL" id="MBR1368696.1"/>
    </source>
</evidence>
<dbReference type="SUPFAM" id="SSF102198">
    <property type="entry name" value="Putative cyclase"/>
    <property type="match status" value="1"/>
</dbReference>
<dbReference type="Proteomes" id="UP000730161">
    <property type="component" value="Unassembled WGS sequence"/>
</dbReference>
<dbReference type="InterPro" id="IPR007325">
    <property type="entry name" value="KFase/CYL"/>
</dbReference>
<evidence type="ECO:0000313" key="2">
    <source>
        <dbReference type="Proteomes" id="UP000730161"/>
    </source>
</evidence>
<dbReference type="InterPro" id="IPR037175">
    <property type="entry name" value="KFase_sf"/>
</dbReference>
<evidence type="ECO:0008006" key="3">
    <source>
        <dbReference type="Google" id="ProtNLM"/>
    </source>
</evidence>
<keyword evidence="2" id="KW-1185">Reference proteome</keyword>
<dbReference type="GO" id="GO:0019441">
    <property type="term" value="P:L-tryptophan catabolic process to kynurenine"/>
    <property type="evidence" value="ECO:0007669"/>
    <property type="project" value="InterPro"/>
</dbReference>
<accession>A0A8J8B4F5</accession>
<dbReference type="PANTHER" id="PTHR31118:SF12">
    <property type="entry name" value="CYCLASE-LIKE PROTEIN 2"/>
    <property type="match status" value="1"/>
</dbReference>
<dbReference type="PANTHER" id="PTHR31118">
    <property type="entry name" value="CYCLASE-LIKE PROTEIN 2"/>
    <property type="match status" value="1"/>
</dbReference>
<dbReference type="Gene3D" id="3.50.30.50">
    <property type="entry name" value="Putative cyclase"/>
    <property type="match status" value="1"/>
</dbReference>
<reference evidence="1" key="1">
    <citation type="submission" date="2014-12" db="EMBL/GenBank/DDBJ databases">
        <authorList>
            <person name="Huang H.-H."/>
            <person name="Chen S.-C."/>
            <person name="Lai M.-C."/>
        </authorList>
    </citation>
    <scope>NUCLEOTIDE SEQUENCE</scope>
    <source>
        <strain evidence="1">K1F9705b</strain>
    </source>
</reference>
<organism evidence="1 2">
    <name type="scientific">Methanocalculus chunghsingensis</name>
    <dbReference type="NCBI Taxonomy" id="156457"/>
    <lineage>
        <taxon>Archaea</taxon>
        <taxon>Methanobacteriati</taxon>
        <taxon>Methanobacteriota</taxon>
        <taxon>Stenosarchaea group</taxon>
        <taxon>Methanomicrobia</taxon>
        <taxon>Methanomicrobiales</taxon>
        <taxon>Methanocalculaceae</taxon>
        <taxon>Methanocalculus</taxon>
    </lineage>
</organism>
<proteinExistence type="predicted"/>
<dbReference type="Pfam" id="PF04199">
    <property type="entry name" value="Cyclase"/>
    <property type="match status" value="1"/>
</dbReference>
<comment type="caution">
    <text evidence="1">The sequence shown here is derived from an EMBL/GenBank/DDBJ whole genome shotgun (WGS) entry which is preliminary data.</text>
</comment>
<dbReference type="GO" id="GO:0004061">
    <property type="term" value="F:arylformamidase activity"/>
    <property type="evidence" value="ECO:0007669"/>
    <property type="project" value="InterPro"/>
</dbReference>